<evidence type="ECO:0008006" key="4">
    <source>
        <dbReference type="Google" id="ProtNLM"/>
    </source>
</evidence>
<protein>
    <recommendedName>
        <fullName evidence="4">DoxX-like protein</fullName>
    </recommendedName>
</protein>
<keyword evidence="1" id="KW-1133">Transmembrane helix</keyword>
<gene>
    <name evidence="2" type="ORF">CLV42_102241</name>
</gene>
<dbReference type="OrthoDB" id="676647at2"/>
<sequence length="163" mass="17711">MRGNIFSQAYLLSNLVAVLIVYISFIKPVFGRMCMSLLFIAAAVVNSVISISHPEIYRTYASLAALPAYEQFINGFFGRHVTSLVLFIAVGQFGIGLALLWKGPVEKIALTCAIIFLVAIAPLGAGSSFPCSLILAIACLLLLREKKIAPWPLTILHIRSSEN</sequence>
<feature type="transmembrane region" description="Helical" evidence="1">
    <location>
        <begin position="6"/>
        <end position="25"/>
    </location>
</feature>
<keyword evidence="1" id="KW-0812">Transmembrane</keyword>
<proteinExistence type="predicted"/>
<dbReference type="EMBL" id="PYGK01000002">
    <property type="protein sequence ID" value="PSL34668.1"/>
    <property type="molecule type" value="Genomic_DNA"/>
</dbReference>
<evidence type="ECO:0000313" key="2">
    <source>
        <dbReference type="EMBL" id="PSL34668.1"/>
    </source>
</evidence>
<organism evidence="2 3">
    <name type="scientific">Chitinophaga ginsengisoli</name>
    <dbReference type="NCBI Taxonomy" id="363837"/>
    <lineage>
        <taxon>Bacteria</taxon>
        <taxon>Pseudomonadati</taxon>
        <taxon>Bacteroidota</taxon>
        <taxon>Chitinophagia</taxon>
        <taxon>Chitinophagales</taxon>
        <taxon>Chitinophagaceae</taxon>
        <taxon>Chitinophaga</taxon>
    </lineage>
</organism>
<dbReference type="AlphaFoldDB" id="A0A2P8GL28"/>
<keyword evidence="1" id="KW-0472">Membrane</keyword>
<dbReference type="Proteomes" id="UP000240978">
    <property type="component" value="Unassembled WGS sequence"/>
</dbReference>
<keyword evidence="3" id="KW-1185">Reference proteome</keyword>
<evidence type="ECO:0000313" key="3">
    <source>
        <dbReference type="Proteomes" id="UP000240978"/>
    </source>
</evidence>
<name>A0A2P8GL28_9BACT</name>
<feature type="transmembrane region" description="Helical" evidence="1">
    <location>
        <begin position="77"/>
        <end position="101"/>
    </location>
</feature>
<accession>A0A2P8GL28</accession>
<comment type="caution">
    <text evidence="2">The sequence shown here is derived from an EMBL/GenBank/DDBJ whole genome shotgun (WGS) entry which is preliminary data.</text>
</comment>
<dbReference type="RefSeq" id="WP_106600947.1">
    <property type="nucleotide sequence ID" value="NZ_PYGK01000002.1"/>
</dbReference>
<evidence type="ECO:0000256" key="1">
    <source>
        <dbReference type="SAM" id="Phobius"/>
    </source>
</evidence>
<reference evidence="2 3" key="1">
    <citation type="submission" date="2018-03" db="EMBL/GenBank/DDBJ databases">
        <title>Genomic Encyclopedia of Archaeal and Bacterial Type Strains, Phase II (KMG-II): from individual species to whole genera.</title>
        <authorList>
            <person name="Goeker M."/>
        </authorList>
    </citation>
    <scope>NUCLEOTIDE SEQUENCE [LARGE SCALE GENOMIC DNA]</scope>
    <source>
        <strain evidence="2 3">DSM 18107</strain>
    </source>
</reference>
<feature type="transmembrane region" description="Helical" evidence="1">
    <location>
        <begin position="113"/>
        <end position="143"/>
    </location>
</feature>
<feature type="transmembrane region" description="Helical" evidence="1">
    <location>
        <begin position="37"/>
        <end position="57"/>
    </location>
</feature>